<geneLocation type="plasmid" evidence="1 2">
    <name>unnamed2</name>
</geneLocation>
<evidence type="ECO:0000313" key="2">
    <source>
        <dbReference type="Proteomes" id="UP000464330"/>
    </source>
</evidence>
<proteinExistence type="predicted"/>
<sequence length="117" mass="13047">MKSIFESIFFMMMLVLGLVLIFNSTAYVLSIHQTSTVVNRAMMLVQMKGGVDSNIINIVKSELSSRGIKVHSVSGSQPNRPYGDQIHLSINATTNVLGEDRPIGQKFRGTSIYRERK</sequence>
<reference evidence="1 2" key="1">
    <citation type="journal article" date="2020" name="Int. J. Med. Microbiol.">
        <title>Discovery of Paenibacillus larvae ERIC V: Phenotypic and genomic comparison to genotypes ERIC I-IV reveal different inventories of virulence factors which correlate with epidemiological prevalences of American Foulbrood.</title>
        <authorList>
            <person name="Beims H."/>
            <person name="Bunk B."/>
            <person name="Erler S."/>
            <person name="Mohr K.I."/>
            <person name="Sproer C."/>
            <person name="Pradella S."/>
            <person name="Gunther G."/>
            <person name="Rohde M."/>
            <person name="von der Ohe W."/>
            <person name="Steinert M."/>
        </authorList>
    </citation>
    <scope>NUCLEOTIDE SEQUENCE [LARGE SCALE GENOMIC DNA]</scope>
    <source>
        <strain evidence="1">Eric_V</strain>
        <plasmid evidence="1">unnamed2</plasmid>
    </source>
</reference>
<dbReference type="EMBL" id="CP019720">
    <property type="protein sequence ID" value="QHZ54169.1"/>
    <property type="molecule type" value="Genomic_DNA"/>
</dbReference>
<accession>A0A6C0QZP0</accession>
<dbReference type="RefSeq" id="WP_172424035.1">
    <property type="nucleotide sequence ID" value="NZ_CP019720.1"/>
</dbReference>
<name>A0A6C0QZP0_9BACL</name>
<gene>
    <name evidence="1" type="ORF">ERICV_05186</name>
</gene>
<evidence type="ECO:0000313" key="1">
    <source>
        <dbReference type="EMBL" id="QHZ54169.1"/>
    </source>
</evidence>
<dbReference type="AlphaFoldDB" id="A0A6C0QZP0"/>
<keyword evidence="1" id="KW-0614">Plasmid</keyword>
<organism evidence="1 2">
    <name type="scientific">Paenibacillus larvae subsp. larvae</name>
    <dbReference type="NCBI Taxonomy" id="147375"/>
    <lineage>
        <taxon>Bacteria</taxon>
        <taxon>Bacillati</taxon>
        <taxon>Bacillota</taxon>
        <taxon>Bacilli</taxon>
        <taxon>Bacillales</taxon>
        <taxon>Paenibacillaceae</taxon>
        <taxon>Paenibacillus</taxon>
    </lineage>
</organism>
<protein>
    <submittedName>
        <fullName evidence="1">Uncharacterized protein</fullName>
    </submittedName>
</protein>
<dbReference type="Proteomes" id="UP000464330">
    <property type="component" value="Plasmid unnamed2"/>
</dbReference>